<evidence type="ECO:0000313" key="3">
    <source>
        <dbReference type="EMBL" id="EHQ62322.1"/>
    </source>
</evidence>
<organism evidence="3 4">
    <name type="scientific">Paenibacillus dendritiformis C454</name>
    <dbReference type="NCBI Taxonomy" id="1131935"/>
    <lineage>
        <taxon>Bacteria</taxon>
        <taxon>Bacillati</taxon>
        <taxon>Bacillota</taxon>
        <taxon>Bacilli</taxon>
        <taxon>Bacillales</taxon>
        <taxon>Paenibacillaceae</taxon>
        <taxon>Paenibacillus</taxon>
    </lineage>
</organism>
<comment type="caution">
    <text evidence="3">The sequence shown here is derived from an EMBL/GenBank/DDBJ whole genome shotgun (WGS) entry which is preliminary data.</text>
</comment>
<dbReference type="EMBL" id="AHKH01000022">
    <property type="protein sequence ID" value="EHQ62322.1"/>
    <property type="molecule type" value="Genomic_DNA"/>
</dbReference>
<sequence>MGSEKVKKPIYKRWWFIVIAAFIITAAIGAALDNGEKPNTASETPAIAPSNETPETSADKVKEEEVTKEIIVTMDVKEIADAGIVKFEGTTNLPDGTELLATLSNSDGYGGQSQVVVNNGKFQTKEFSKSGKALESGTYNIEILMPIASVQPEPVKELIGENSENLKGEYVKDGEMGKIVEFSKPIEIQGAEKVDHNALVENYKIQINDYYKELNNEYEKHKKSFDLAAWGEFARSFRESTTELREEISESALNPGERILLGPACADLQMLLTAYASDLQGRGDSEEVKRLKGQIDEVINQ</sequence>
<accession>H3SF03</accession>
<dbReference type="OrthoDB" id="2667020at2"/>
<reference evidence="3 4" key="1">
    <citation type="journal article" date="2012" name="J. Bacteriol.">
        <title>Genome Sequence of the Pattern-Forming Social Bacterium Paenibacillus dendritiformis C454 Chiral Morphotype.</title>
        <authorList>
            <person name="Sirota-Madi A."/>
            <person name="Olender T."/>
            <person name="Helman Y."/>
            <person name="Brainis I."/>
            <person name="Finkelshtein A."/>
            <person name="Roth D."/>
            <person name="Hagai E."/>
            <person name="Leshkowitz D."/>
            <person name="Brodsky L."/>
            <person name="Galatenko V."/>
            <person name="Nikolaev V."/>
            <person name="Gutnick D.L."/>
            <person name="Lancet D."/>
            <person name="Ben-Jacob E."/>
        </authorList>
    </citation>
    <scope>NUCLEOTIDE SEQUENCE [LARGE SCALE GENOMIC DNA]</scope>
    <source>
        <strain evidence="3 4">C454</strain>
    </source>
</reference>
<name>H3SF03_9BACL</name>
<evidence type="ECO:0000256" key="2">
    <source>
        <dbReference type="SAM" id="Phobius"/>
    </source>
</evidence>
<protein>
    <submittedName>
        <fullName evidence="3">Uncharacterized protein</fullName>
    </submittedName>
</protein>
<keyword evidence="2" id="KW-0812">Transmembrane</keyword>
<proteinExistence type="predicted"/>
<dbReference type="RefSeq" id="WP_006676610.1">
    <property type="nucleotide sequence ID" value="NZ_AHKH01000022.1"/>
</dbReference>
<evidence type="ECO:0000313" key="4">
    <source>
        <dbReference type="Proteomes" id="UP000003900"/>
    </source>
</evidence>
<dbReference type="Proteomes" id="UP000003900">
    <property type="component" value="Unassembled WGS sequence"/>
</dbReference>
<evidence type="ECO:0000256" key="1">
    <source>
        <dbReference type="SAM" id="MobiDB-lite"/>
    </source>
</evidence>
<dbReference type="AlphaFoldDB" id="H3SF03"/>
<feature type="region of interest" description="Disordered" evidence="1">
    <location>
        <begin position="37"/>
        <end position="63"/>
    </location>
</feature>
<keyword evidence="2" id="KW-1133">Transmembrane helix</keyword>
<dbReference type="PATRIC" id="fig|1131935.3.peg.2162"/>
<feature type="transmembrane region" description="Helical" evidence="2">
    <location>
        <begin position="14"/>
        <end position="32"/>
    </location>
</feature>
<keyword evidence="4" id="KW-1185">Reference proteome</keyword>
<keyword evidence="2" id="KW-0472">Membrane</keyword>
<gene>
    <name evidence="3" type="ORF">PDENDC454_10540</name>
</gene>